<gene>
    <name evidence="2" type="ORF">F7D73_06790</name>
</gene>
<sequence length="75" mass="8492">MTAREDREKEKTSRETLGKFFYDLAKANFTTNVAGCILSMVMKEKYDDGMLWGLLSFGLASTAILAYVGFRILKK</sequence>
<accession>A0A6G1U1K3</accession>
<dbReference type="OrthoDB" id="1048208at2"/>
<keyword evidence="1" id="KW-1133">Transmembrane helix</keyword>
<name>A0A6G1U1K3_9BACT</name>
<proteinExistence type="predicted"/>
<evidence type="ECO:0000313" key="3">
    <source>
        <dbReference type="Proteomes" id="UP000480425"/>
    </source>
</evidence>
<feature type="transmembrane region" description="Helical" evidence="1">
    <location>
        <begin position="50"/>
        <end position="70"/>
    </location>
</feature>
<organism evidence="2 3">
    <name type="scientific">Segatella copri</name>
    <dbReference type="NCBI Taxonomy" id="165179"/>
    <lineage>
        <taxon>Bacteria</taxon>
        <taxon>Pseudomonadati</taxon>
        <taxon>Bacteroidota</taxon>
        <taxon>Bacteroidia</taxon>
        <taxon>Bacteroidales</taxon>
        <taxon>Prevotellaceae</taxon>
        <taxon>Segatella</taxon>
    </lineage>
</organism>
<keyword evidence="1" id="KW-0472">Membrane</keyword>
<evidence type="ECO:0000256" key="1">
    <source>
        <dbReference type="SAM" id="Phobius"/>
    </source>
</evidence>
<reference evidence="2 3" key="1">
    <citation type="submission" date="2019-09" db="EMBL/GenBank/DDBJ databases">
        <title>Distinct polysaccharide growth profiles of human intestinal Prevotella copri isolates.</title>
        <authorList>
            <person name="Fehlner-Peach H."/>
            <person name="Magnabosco C."/>
            <person name="Raghavan V."/>
            <person name="Scher J.U."/>
            <person name="Tett A."/>
            <person name="Cox L.M."/>
            <person name="Gottsegen C."/>
            <person name="Watters A."/>
            <person name="Wiltshire- Gordon J.D."/>
            <person name="Segata N."/>
            <person name="Bonneau R."/>
            <person name="Littman D.R."/>
        </authorList>
    </citation>
    <scope>NUCLEOTIDE SEQUENCE [LARGE SCALE GENOMIC DNA]</scope>
    <source>
        <strain evidence="3">iA622</strain>
    </source>
</reference>
<comment type="caution">
    <text evidence="2">The sequence shown here is derived from an EMBL/GenBank/DDBJ whole genome shotgun (WGS) entry which is preliminary data.</text>
</comment>
<protein>
    <submittedName>
        <fullName evidence="2">Uncharacterized protein</fullName>
    </submittedName>
</protein>
<evidence type="ECO:0000313" key="2">
    <source>
        <dbReference type="EMBL" id="MQN80661.1"/>
    </source>
</evidence>
<dbReference type="Proteomes" id="UP000480425">
    <property type="component" value="Unassembled WGS sequence"/>
</dbReference>
<dbReference type="AlphaFoldDB" id="A0A6G1U1K3"/>
<dbReference type="RefSeq" id="WP_153123309.1">
    <property type="nucleotide sequence ID" value="NZ_VZCB01000052.1"/>
</dbReference>
<keyword evidence="1" id="KW-0812">Transmembrane</keyword>
<dbReference type="EMBL" id="VZCB01000052">
    <property type="protein sequence ID" value="MQN80661.1"/>
    <property type="molecule type" value="Genomic_DNA"/>
</dbReference>